<feature type="compositionally biased region" description="Polar residues" evidence="1">
    <location>
        <begin position="39"/>
        <end position="48"/>
    </location>
</feature>
<accession>A0ABR9CP35</accession>
<keyword evidence="3" id="KW-1185">Reference proteome</keyword>
<sequence length="281" mass="30534">MSVAGIGLGSSVSGYSVQKSLGSEAASAAESSFSGGEENTGTQASQVRNADAPVTISYSKHLSVDVLTVLQKEQETETGAVASSEGSDQASESPVQRETVNGLEVIVSGHSIDAREGISLLRTVGGQLSYSPELLAQIEADKDNPQQHFTLNVNAPIEALPPGATGSYMPISIFKLEGQWNRGNPIELSTEMADQYNREDTEAFLERLEAERQLKDKYGEEIKLVYSHADNGYIMLTPDDLHYDEIPSVQEQMDGMLSEIRQGYNYSEATLSVLREHHYNV</sequence>
<comment type="caution">
    <text evidence="2">The sequence shown here is derived from an EMBL/GenBank/DDBJ whole genome shotgun (WGS) entry which is preliminary data.</text>
</comment>
<dbReference type="RefSeq" id="WP_192148508.1">
    <property type="nucleotide sequence ID" value="NZ_JACYXI010000007.1"/>
</dbReference>
<evidence type="ECO:0000313" key="2">
    <source>
        <dbReference type="EMBL" id="MBD8892379.1"/>
    </source>
</evidence>
<feature type="region of interest" description="Disordered" evidence="1">
    <location>
        <begin position="26"/>
        <end position="48"/>
    </location>
</feature>
<feature type="compositionally biased region" description="Polar residues" evidence="1">
    <location>
        <begin position="84"/>
        <end position="97"/>
    </location>
</feature>
<evidence type="ECO:0000256" key="1">
    <source>
        <dbReference type="SAM" id="MobiDB-lite"/>
    </source>
</evidence>
<dbReference type="EMBL" id="JACYXI010000007">
    <property type="protein sequence ID" value="MBD8892379.1"/>
    <property type="molecule type" value="Genomic_DNA"/>
</dbReference>
<gene>
    <name evidence="2" type="ORF">IG616_12525</name>
</gene>
<proteinExistence type="predicted"/>
<protein>
    <submittedName>
        <fullName evidence="2">Uncharacterized protein</fullName>
    </submittedName>
</protein>
<evidence type="ECO:0000313" key="3">
    <source>
        <dbReference type="Proteomes" id="UP000632063"/>
    </source>
</evidence>
<dbReference type="Proteomes" id="UP000632063">
    <property type="component" value="Unassembled WGS sequence"/>
</dbReference>
<name>A0ABR9CP35_9HYPH</name>
<reference evidence="3" key="1">
    <citation type="submission" date="2020-09" db="EMBL/GenBank/DDBJ databases">
        <title>The genome sequence of strain Labrenzia suaedae 4C16A.</title>
        <authorList>
            <person name="Liu Y."/>
        </authorList>
    </citation>
    <scope>NUCLEOTIDE SEQUENCE [LARGE SCALE GENOMIC DNA]</scope>
    <source>
        <strain evidence="3">4C16A</strain>
    </source>
</reference>
<reference evidence="2 3" key="2">
    <citation type="journal article" date="2021" name="Int. J. Syst. Evol. Microbiol.">
        <title>Roseibium litorale sp. nov., isolated from a tidal flat sediment and proposal for the reclassification of Labrenzia polysiphoniae as Roseibium polysiphoniae comb. nov.</title>
        <authorList>
            <person name="Liu Y."/>
            <person name="Pei T."/>
            <person name="Du J."/>
            <person name="Chao M."/>
            <person name="Deng M.R."/>
            <person name="Zhu H."/>
        </authorList>
    </citation>
    <scope>NUCLEOTIDE SEQUENCE [LARGE SCALE GENOMIC DNA]</scope>
    <source>
        <strain evidence="2 3">4C16A</strain>
    </source>
</reference>
<feature type="region of interest" description="Disordered" evidence="1">
    <location>
        <begin position="77"/>
        <end position="97"/>
    </location>
</feature>
<feature type="compositionally biased region" description="Low complexity" evidence="1">
    <location>
        <begin position="26"/>
        <end position="37"/>
    </location>
</feature>
<organism evidence="2 3">
    <name type="scientific">Roseibium litorale</name>
    <dbReference type="NCBI Taxonomy" id="2803841"/>
    <lineage>
        <taxon>Bacteria</taxon>
        <taxon>Pseudomonadati</taxon>
        <taxon>Pseudomonadota</taxon>
        <taxon>Alphaproteobacteria</taxon>
        <taxon>Hyphomicrobiales</taxon>
        <taxon>Stappiaceae</taxon>
        <taxon>Roseibium</taxon>
    </lineage>
</organism>